<feature type="domain" description="F-box" evidence="1">
    <location>
        <begin position="12"/>
        <end position="58"/>
    </location>
</feature>
<organism evidence="2 3">
    <name type="scientific">Penicillium salamii</name>
    <dbReference type="NCBI Taxonomy" id="1612424"/>
    <lineage>
        <taxon>Eukaryota</taxon>
        <taxon>Fungi</taxon>
        <taxon>Dikarya</taxon>
        <taxon>Ascomycota</taxon>
        <taxon>Pezizomycotina</taxon>
        <taxon>Eurotiomycetes</taxon>
        <taxon>Eurotiomycetidae</taxon>
        <taxon>Eurotiales</taxon>
        <taxon>Aspergillaceae</taxon>
        <taxon>Penicillium</taxon>
    </lineage>
</organism>
<dbReference type="Proteomes" id="UP001152646">
    <property type="component" value="Unassembled WGS sequence"/>
</dbReference>
<dbReference type="InterPro" id="IPR036047">
    <property type="entry name" value="F-box-like_dom_sf"/>
</dbReference>
<dbReference type="EMBL" id="CAJVPA010000249">
    <property type="protein sequence ID" value="CAG8422795.1"/>
    <property type="molecule type" value="Genomic_DNA"/>
</dbReference>
<dbReference type="InterPro" id="IPR001810">
    <property type="entry name" value="F-box_dom"/>
</dbReference>
<evidence type="ECO:0000259" key="1">
    <source>
        <dbReference type="PROSITE" id="PS50181"/>
    </source>
</evidence>
<reference evidence="2" key="1">
    <citation type="submission" date="2021-07" db="EMBL/GenBank/DDBJ databases">
        <authorList>
            <person name="Branca A.L. A."/>
        </authorList>
    </citation>
    <scope>NUCLEOTIDE SEQUENCE</scope>
</reference>
<accession>A0A9W4NXM5</accession>
<dbReference type="PROSITE" id="PS50181">
    <property type="entry name" value="FBOX"/>
    <property type="match status" value="1"/>
</dbReference>
<gene>
    <name evidence="2" type="ORF">PSALAMII_LOCUS10395</name>
</gene>
<proteinExistence type="predicted"/>
<dbReference type="Gene3D" id="1.20.1280.50">
    <property type="match status" value="1"/>
</dbReference>
<comment type="caution">
    <text evidence="2">The sequence shown here is derived from an EMBL/GenBank/DDBJ whole genome shotgun (WGS) entry which is preliminary data.</text>
</comment>
<evidence type="ECO:0000313" key="2">
    <source>
        <dbReference type="EMBL" id="CAG8422795.1"/>
    </source>
</evidence>
<dbReference type="SUPFAM" id="SSF81383">
    <property type="entry name" value="F-box domain"/>
    <property type="match status" value="1"/>
</dbReference>
<protein>
    <recommendedName>
        <fullName evidence="1">F-box domain-containing protein</fullName>
    </recommendedName>
</protein>
<evidence type="ECO:0000313" key="3">
    <source>
        <dbReference type="Proteomes" id="UP001152646"/>
    </source>
</evidence>
<name>A0A9W4NXM5_9EURO</name>
<dbReference type="AlphaFoldDB" id="A0A9W4NXM5"/>
<sequence>MRDRISAGDFQRDIFGQLPLELRSLVASHLDINDIFNLRAVSKFWQEVLTSPATLRAAIELRTGKSPAFGTPIAELEATLQSRWRIENGRPAYSGSPESLHMFLNYDESMVYRKGIVVGYTGDHISVLDLRTGVRTDYTLENRETPERLETSGRLLAATTTRLCYVWDLQTKQLKSFRLPSANYQALFVKGSKVMLYYPSGQVVQFCFESGITRTINLEHPVIALSLHENGEFSIIEMKMAHDQFRRGRPILEEEWKTYKLQVKRFSLQEDGFPCSLGQNFDISPFLAPRVNKIEFDSFHPFKTSQYCSDIKLNWDVPGDLNPGYETTTHLRFTLEDDDTVEAYLTEEPVDPWGRESPVSQFVTENNIMYSHRDNTLVLASERWQILSTPPGTALFMFNKQKTLPYDGTEPTLPWLDDISCDIWQGDDDFFVLGIGRTSEVCVASFKSDWRPVGEISEKQWEPYC</sequence>
<dbReference type="Pfam" id="PF00646">
    <property type="entry name" value="F-box"/>
    <property type="match status" value="1"/>
</dbReference>
<dbReference type="OrthoDB" id="5295250at2759"/>
<dbReference type="CDD" id="cd09917">
    <property type="entry name" value="F-box_SF"/>
    <property type="match status" value="1"/>
</dbReference>